<comment type="subcellular location">
    <subcellularLocation>
        <location evidence="1 7">Cell membrane</location>
        <topology evidence="1 7">Multi-pass membrane protein</topology>
    </subcellularLocation>
</comment>
<feature type="transmembrane region" description="Helical" evidence="7">
    <location>
        <begin position="115"/>
        <end position="137"/>
    </location>
</feature>
<dbReference type="GO" id="GO:0005886">
    <property type="term" value="C:plasma membrane"/>
    <property type="evidence" value="ECO:0007669"/>
    <property type="project" value="UniProtKB-SubCell"/>
</dbReference>
<evidence type="ECO:0000256" key="7">
    <source>
        <dbReference type="RuleBase" id="RU362048"/>
    </source>
</evidence>
<reference evidence="8 9" key="1">
    <citation type="submission" date="2016-07" db="EMBL/GenBank/DDBJ databases">
        <title>Draft genome of a psychrotolerant acidophile Acidithiobacillus ferrivorans strain YL15.</title>
        <authorList>
            <person name="Peng T."/>
            <person name="Ma L."/>
            <person name="Nan M."/>
            <person name="An N."/>
            <person name="Wang M."/>
            <person name="Qiu G."/>
            <person name="Zeng W."/>
        </authorList>
    </citation>
    <scope>NUCLEOTIDE SEQUENCE [LARGE SCALE GENOMIC DNA]</scope>
    <source>
        <strain evidence="8 9">YL15</strain>
    </source>
</reference>
<evidence type="ECO:0000256" key="1">
    <source>
        <dbReference type="ARBA" id="ARBA00004651"/>
    </source>
</evidence>
<dbReference type="RefSeq" id="WP_065414372.1">
    <property type="nucleotide sequence ID" value="NZ_MASQ01000145.1"/>
</dbReference>
<comment type="similarity">
    <text evidence="2 7">Belongs to the UPF0056 (MarC) family.</text>
</comment>
<evidence type="ECO:0000313" key="8">
    <source>
        <dbReference type="EMBL" id="OCB01378.1"/>
    </source>
</evidence>
<feature type="transmembrane region" description="Helical" evidence="7">
    <location>
        <begin position="143"/>
        <end position="164"/>
    </location>
</feature>
<evidence type="ECO:0000256" key="5">
    <source>
        <dbReference type="ARBA" id="ARBA00022989"/>
    </source>
</evidence>
<evidence type="ECO:0000256" key="6">
    <source>
        <dbReference type="ARBA" id="ARBA00023136"/>
    </source>
</evidence>
<dbReference type="Pfam" id="PF01914">
    <property type="entry name" value="MarC"/>
    <property type="match status" value="1"/>
</dbReference>
<organism evidence="8 9">
    <name type="scientific">Acidithiobacillus ferrivorans</name>
    <dbReference type="NCBI Taxonomy" id="160808"/>
    <lineage>
        <taxon>Bacteria</taxon>
        <taxon>Pseudomonadati</taxon>
        <taxon>Pseudomonadota</taxon>
        <taxon>Acidithiobacillia</taxon>
        <taxon>Acidithiobacillales</taxon>
        <taxon>Acidithiobacillaceae</taxon>
        <taxon>Acidithiobacillus</taxon>
    </lineage>
</organism>
<keyword evidence="3" id="KW-1003">Cell membrane</keyword>
<dbReference type="InterPro" id="IPR002771">
    <property type="entry name" value="Multi_antbiot-R_MarC"/>
</dbReference>
<dbReference type="PANTHER" id="PTHR33508:SF1">
    <property type="entry name" value="UPF0056 MEMBRANE PROTEIN YHCE"/>
    <property type="match status" value="1"/>
</dbReference>
<feature type="transmembrane region" description="Helical" evidence="7">
    <location>
        <begin position="44"/>
        <end position="63"/>
    </location>
</feature>
<evidence type="ECO:0000313" key="9">
    <source>
        <dbReference type="Proteomes" id="UP000093129"/>
    </source>
</evidence>
<dbReference type="NCBIfam" id="TIGR00427">
    <property type="entry name" value="NAAT family transporter"/>
    <property type="match status" value="1"/>
</dbReference>
<feature type="transmembrane region" description="Helical" evidence="7">
    <location>
        <begin position="12"/>
        <end position="32"/>
    </location>
</feature>
<proteinExistence type="inferred from homology"/>
<name>A0A1B9BUI6_9PROT</name>
<gene>
    <name evidence="8" type="ORF">BBC27_04350</name>
</gene>
<accession>A0A1B9BUI6</accession>
<evidence type="ECO:0000256" key="2">
    <source>
        <dbReference type="ARBA" id="ARBA00009784"/>
    </source>
</evidence>
<protein>
    <recommendedName>
        <fullName evidence="7">UPF0056 membrane protein</fullName>
    </recommendedName>
</protein>
<keyword evidence="6 7" id="KW-0472">Membrane</keyword>
<keyword evidence="5 7" id="KW-1133">Transmembrane helix</keyword>
<dbReference type="EMBL" id="MASQ01000145">
    <property type="protein sequence ID" value="OCB01378.1"/>
    <property type="molecule type" value="Genomic_DNA"/>
</dbReference>
<dbReference type="AlphaFoldDB" id="A0A1B9BUI6"/>
<comment type="caution">
    <text evidence="8">The sequence shown here is derived from an EMBL/GenBank/DDBJ whole genome shotgun (WGS) entry which is preliminary data.</text>
</comment>
<keyword evidence="4 7" id="KW-0812">Transmembrane</keyword>
<dbReference type="Proteomes" id="UP000093129">
    <property type="component" value="Unassembled WGS sequence"/>
</dbReference>
<evidence type="ECO:0000256" key="3">
    <source>
        <dbReference type="ARBA" id="ARBA00022475"/>
    </source>
</evidence>
<dbReference type="PANTHER" id="PTHR33508">
    <property type="entry name" value="UPF0056 MEMBRANE PROTEIN YHCE"/>
    <property type="match status" value="1"/>
</dbReference>
<evidence type="ECO:0000256" key="4">
    <source>
        <dbReference type="ARBA" id="ARBA00022692"/>
    </source>
</evidence>
<sequence>MNSNSVEIAVRTLVTLFVLMDPVGIVPIFIALTKGQNIQQQEYAARHISFVVALVLITSTIFGNDILDYFYIGIAEFNVSGGLLLLLMSIQMLMGENTSSAFQHSSQTGHGNGKLITPLGIPLLAGPGAIGTVIIYGQKAHDIVSYGFILFDVVIASLIAYIAMRNAHRLAHFFGEIGIEILTKIAGLILGAIAIRFICQGLVSLLPGLG</sequence>
<comment type="caution">
    <text evidence="7">Lacks conserved residue(s) required for the propagation of feature annotation.</text>
</comment>
<feature type="transmembrane region" description="Helical" evidence="7">
    <location>
        <begin position="69"/>
        <end position="94"/>
    </location>
</feature>